<name>A0ABU6SYX5_9FABA</name>
<dbReference type="EMBL" id="JASCZI010062905">
    <property type="protein sequence ID" value="MED6140918.1"/>
    <property type="molecule type" value="Genomic_DNA"/>
</dbReference>
<sequence>MCEVWREMSLLAIARLVRLHQRVQIEKPNQGRRRRQKRGINPTAFLSEFPSDLSSSFMKYGFDEVVSVGFNNPTGKINRNFRREIYYYGRESFRRSGRRKVQRKSEAPKRAV</sequence>
<evidence type="ECO:0000313" key="1">
    <source>
        <dbReference type="EMBL" id="MED6140918.1"/>
    </source>
</evidence>
<proteinExistence type="predicted"/>
<comment type="caution">
    <text evidence="1">The sequence shown here is derived from an EMBL/GenBank/DDBJ whole genome shotgun (WGS) entry which is preliminary data.</text>
</comment>
<keyword evidence="2" id="KW-1185">Reference proteome</keyword>
<organism evidence="1 2">
    <name type="scientific">Stylosanthes scabra</name>
    <dbReference type="NCBI Taxonomy" id="79078"/>
    <lineage>
        <taxon>Eukaryota</taxon>
        <taxon>Viridiplantae</taxon>
        <taxon>Streptophyta</taxon>
        <taxon>Embryophyta</taxon>
        <taxon>Tracheophyta</taxon>
        <taxon>Spermatophyta</taxon>
        <taxon>Magnoliopsida</taxon>
        <taxon>eudicotyledons</taxon>
        <taxon>Gunneridae</taxon>
        <taxon>Pentapetalae</taxon>
        <taxon>rosids</taxon>
        <taxon>fabids</taxon>
        <taxon>Fabales</taxon>
        <taxon>Fabaceae</taxon>
        <taxon>Papilionoideae</taxon>
        <taxon>50 kb inversion clade</taxon>
        <taxon>dalbergioids sensu lato</taxon>
        <taxon>Dalbergieae</taxon>
        <taxon>Pterocarpus clade</taxon>
        <taxon>Stylosanthes</taxon>
    </lineage>
</organism>
<dbReference type="Proteomes" id="UP001341840">
    <property type="component" value="Unassembled WGS sequence"/>
</dbReference>
<reference evidence="1 2" key="1">
    <citation type="journal article" date="2023" name="Plants (Basel)">
        <title>Bridging the Gap: Combining Genomics and Transcriptomics Approaches to Understand Stylosanthes scabra, an Orphan Legume from the Brazilian Caatinga.</title>
        <authorList>
            <person name="Ferreira-Neto J.R.C."/>
            <person name="da Silva M.D."/>
            <person name="Binneck E."/>
            <person name="de Melo N.F."/>
            <person name="da Silva R.H."/>
            <person name="de Melo A.L.T.M."/>
            <person name="Pandolfi V."/>
            <person name="Bustamante F.O."/>
            <person name="Brasileiro-Vidal A.C."/>
            <person name="Benko-Iseppon A.M."/>
        </authorList>
    </citation>
    <scope>NUCLEOTIDE SEQUENCE [LARGE SCALE GENOMIC DNA]</scope>
    <source>
        <tissue evidence="1">Leaves</tissue>
    </source>
</reference>
<gene>
    <name evidence="1" type="ORF">PIB30_098226</name>
</gene>
<protein>
    <submittedName>
        <fullName evidence="1">Uncharacterized protein</fullName>
    </submittedName>
</protein>
<accession>A0ABU6SYX5</accession>
<evidence type="ECO:0000313" key="2">
    <source>
        <dbReference type="Proteomes" id="UP001341840"/>
    </source>
</evidence>